<name>A0A1D6EL63_MAIZE</name>
<organism evidence="1">
    <name type="scientific">Zea mays</name>
    <name type="common">Maize</name>
    <dbReference type="NCBI Taxonomy" id="4577"/>
    <lineage>
        <taxon>Eukaryota</taxon>
        <taxon>Viridiplantae</taxon>
        <taxon>Streptophyta</taxon>
        <taxon>Embryophyta</taxon>
        <taxon>Tracheophyta</taxon>
        <taxon>Spermatophyta</taxon>
        <taxon>Magnoliopsida</taxon>
        <taxon>Liliopsida</taxon>
        <taxon>Poales</taxon>
        <taxon>Poaceae</taxon>
        <taxon>PACMAD clade</taxon>
        <taxon>Panicoideae</taxon>
        <taxon>Andropogonodae</taxon>
        <taxon>Andropogoneae</taxon>
        <taxon>Tripsacinae</taxon>
        <taxon>Zea</taxon>
    </lineage>
</organism>
<dbReference type="AlphaFoldDB" id="A0A1D6EL63"/>
<reference evidence="1" key="1">
    <citation type="submission" date="2015-12" db="EMBL/GenBank/DDBJ databases">
        <title>Update maize B73 reference genome by single molecule sequencing technologies.</title>
        <authorList>
            <consortium name="Maize Genome Sequencing Project"/>
            <person name="Ware D."/>
        </authorList>
    </citation>
    <scope>NUCLEOTIDE SEQUENCE [LARGE SCALE GENOMIC DNA]</scope>
    <source>
        <tissue evidence="1">Seedling</tissue>
    </source>
</reference>
<proteinExistence type="predicted"/>
<sequence length="120" mass="12775">MPCCSPSLLGVGPRVRSFLRDYDALQSLALALIYLQVRIPLVCRLRRPDRPGPPAACRSPRDRPTSALVLAAALAVSACDVKPGDGIGFERPLVFPTVVGDILAASVLSVILVVERDGEL</sequence>
<protein>
    <submittedName>
        <fullName evidence="1">Uncharacterized protein</fullName>
    </submittedName>
</protein>
<gene>
    <name evidence="1" type="ORF">ZEAMMB73_Zm00001d005229</name>
</gene>
<dbReference type="EMBL" id="CM007648">
    <property type="protein sequence ID" value="ONM20626.1"/>
    <property type="molecule type" value="Genomic_DNA"/>
</dbReference>
<accession>A0A1D6EL63</accession>
<evidence type="ECO:0000313" key="1">
    <source>
        <dbReference type="EMBL" id="ONM20626.1"/>
    </source>
</evidence>